<accession>A0A080LXY2</accession>
<proteinExistence type="predicted"/>
<gene>
    <name evidence="1" type="ORF">AW09_002053</name>
</gene>
<evidence type="ECO:0000313" key="2">
    <source>
        <dbReference type="Proteomes" id="UP000020077"/>
    </source>
</evidence>
<comment type="caution">
    <text evidence="1">The sequence shown here is derived from an EMBL/GenBank/DDBJ whole genome shotgun (WGS) entry which is preliminary data.</text>
</comment>
<organism evidence="1 2">
    <name type="scientific">Candidatus Accumulibacter phosphatis</name>
    <dbReference type="NCBI Taxonomy" id="327160"/>
    <lineage>
        <taxon>Bacteria</taxon>
        <taxon>Pseudomonadati</taxon>
        <taxon>Pseudomonadota</taxon>
        <taxon>Betaproteobacteria</taxon>
        <taxon>Candidatus Accumulibacter</taxon>
    </lineage>
</organism>
<protein>
    <submittedName>
        <fullName evidence="1">Uncharacterized protein</fullName>
    </submittedName>
</protein>
<dbReference type="Proteomes" id="UP000020077">
    <property type="component" value="Unassembled WGS sequence"/>
</dbReference>
<name>A0A080LXY2_9PROT</name>
<evidence type="ECO:0000313" key="1">
    <source>
        <dbReference type="EMBL" id="KFB72730.1"/>
    </source>
</evidence>
<reference evidence="1 2" key="1">
    <citation type="submission" date="2014-02" db="EMBL/GenBank/DDBJ databases">
        <title>Expanding our view of genomic diversity in Candidatus Accumulibacter clades.</title>
        <authorList>
            <person name="Skennerton C.T."/>
            <person name="Barr J.J."/>
            <person name="Slater F.R."/>
            <person name="Bond P.L."/>
            <person name="Tyson G.W."/>
        </authorList>
    </citation>
    <scope>NUCLEOTIDE SEQUENCE [LARGE SCALE GENOMIC DNA]</scope>
    <source>
        <strain evidence="2">BA-91</strain>
    </source>
</reference>
<sequence length="175" mass="19373">MSSLANIVLLPDAGPLITLAYADALDLLFKPDWSVALVDMVLHEVTRNATPTSEKLAQWAQDNHLAVVATKTLLHHQRTEVMAARPRKAHLGELAIQEVMNGFALSDPPITGVFLFEDHKIARANFLLPDHCRKVSTRAFLRFLEQKGWVASAVDIETRAIQAGRAFSTLRFPPA</sequence>
<dbReference type="AlphaFoldDB" id="A0A080LXY2"/>
<dbReference type="EMBL" id="JDVG02000343">
    <property type="protein sequence ID" value="KFB72730.1"/>
    <property type="molecule type" value="Genomic_DNA"/>
</dbReference>